<keyword evidence="2 6" id="KW-0813">Transport</keyword>
<gene>
    <name evidence="8" type="primary">aqpZ</name>
    <name evidence="8" type="ORF">BerOc1_00910</name>
</gene>
<evidence type="ECO:0000313" key="8">
    <source>
        <dbReference type="EMBL" id="OIQ51529.1"/>
    </source>
</evidence>
<dbReference type="OrthoDB" id="9807293at2"/>
<evidence type="ECO:0000256" key="1">
    <source>
        <dbReference type="ARBA" id="ARBA00004141"/>
    </source>
</evidence>
<feature type="transmembrane region" description="Helical" evidence="7">
    <location>
        <begin position="170"/>
        <end position="189"/>
    </location>
</feature>
<protein>
    <submittedName>
        <fullName evidence="8">Aquaporin Z</fullName>
    </submittedName>
</protein>
<dbReference type="GO" id="GO:0015267">
    <property type="term" value="F:channel activity"/>
    <property type="evidence" value="ECO:0007669"/>
    <property type="project" value="InterPro"/>
</dbReference>
<comment type="similarity">
    <text evidence="6">Belongs to the MIP/aquaporin (TC 1.A.8) family.</text>
</comment>
<feature type="transmembrane region" description="Helical" evidence="7">
    <location>
        <begin position="218"/>
        <end position="239"/>
    </location>
</feature>
<feature type="transmembrane region" description="Helical" evidence="7">
    <location>
        <begin position="12"/>
        <end position="32"/>
    </location>
</feature>
<dbReference type="NCBIfam" id="TIGR00861">
    <property type="entry name" value="MIP"/>
    <property type="match status" value="1"/>
</dbReference>
<keyword evidence="4 7" id="KW-1133">Transmembrane helix</keyword>
<reference evidence="8 9" key="1">
    <citation type="submission" date="2015-09" db="EMBL/GenBank/DDBJ databases">
        <title>Genome of Desulfovibrio dechloracetivorans BerOc1, a mercury methylating strain isolated from highly hydrocarbons and metals contaminated coastal sediments.</title>
        <authorList>
            <person name="Goni Urriza M."/>
            <person name="Gassie C."/>
            <person name="Bouchez O."/>
            <person name="Klopp C."/>
            <person name="Ranchou-Peyruse A."/>
            <person name="Remy G."/>
        </authorList>
    </citation>
    <scope>NUCLEOTIDE SEQUENCE [LARGE SCALE GENOMIC DNA]</scope>
    <source>
        <strain evidence="8 9">BerOc1</strain>
    </source>
</reference>
<dbReference type="RefSeq" id="WP_071544549.1">
    <property type="nucleotide sequence ID" value="NZ_LKAQ01000003.1"/>
</dbReference>
<comment type="caution">
    <text evidence="8">The sequence shown here is derived from an EMBL/GenBank/DDBJ whole genome shotgun (WGS) entry which is preliminary data.</text>
</comment>
<dbReference type="PROSITE" id="PS00221">
    <property type="entry name" value="MIP"/>
    <property type="match status" value="1"/>
</dbReference>
<dbReference type="InterPro" id="IPR000425">
    <property type="entry name" value="MIP"/>
</dbReference>
<comment type="subcellular location">
    <subcellularLocation>
        <location evidence="1">Membrane</location>
        <topology evidence="1">Multi-pass membrane protein</topology>
    </subcellularLocation>
</comment>
<organism evidence="8 9">
    <name type="scientific">Pseudodesulfovibrio hydrargyri</name>
    <dbReference type="NCBI Taxonomy" id="2125990"/>
    <lineage>
        <taxon>Bacteria</taxon>
        <taxon>Pseudomonadati</taxon>
        <taxon>Thermodesulfobacteriota</taxon>
        <taxon>Desulfovibrionia</taxon>
        <taxon>Desulfovibrionales</taxon>
        <taxon>Desulfovibrionaceae</taxon>
    </lineage>
</organism>
<proteinExistence type="inferred from homology"/>
<keyword evidence="3 6" id="KW-0812">Transmembrane</keyword>
<evidence type="ECO:0000256" key="3">
    <source>
        <dbReference type="ARBA" id="ARBA00022692"/>
    </source>
</evidence>
<feature type="transmembrane region" description="Helical" evidence="7">
    <location>
        <begin position="97"/>
        <end position="119"/>
    </location>
</feature>
<dbReference type="Pfam" id="PF00230">
    <property type="entry name" value="MIP"/>
    <property type="match status" value="1"/>
</dbReference>
<feature type="transmembrane region" description="Helical" evidence="7">
    <location>
        <begin position="52"/>
        <end position="71"/>
    </location>
</feature>
<keyword evidence="9" id="KW-1185">Reference proteome</keyword>
<evidence type="ECO:0000256" key="6">
    <source>
        <dbReference type="RuleBase" id="RU000477"/>
    </source>
</evidence>
<dbReference type="Gene3D" id="1.20.1080.10">
    <property type="entry name" value="Glycerol uptake facilitator protein"/>
    <property type="match status" value="1"/>
</dbReference>
<dbReference type="EMBL" id="LKAQ01000003">
    <property type="protein sequence ID" value="OIQ51529.1"/>
    <property type="molecule type" value="Genomic_DNA"/>
</dbReference>
<evidence type="ECO:0000256" key="7">
    <source>
        <dbReference type="SAM" id="Phobius"/>
    </source>
</evidence>
<dbReference type="GO" id="GO:0016020">
    <property type="term" value="C:membrane"/>
    <property type="evidence" value="ECO:0007669"/>
    <property type="project" value="UniProtKB-SubCell"/>
</dbReference>
<feature type="transmembrane region" description="Helical" evidence="7">
    <location>
        <begin position="139"/>
        <end position="158"/>
    </location>
</feature>
<dbReference type="InterPro" id="IPR023271">
    <property type="entry name" value="Aquaporin-like"/>
</dbReference>
<dbReference type="SUPFAM" id="SSF81338">
    <property type="entry name" value="Aquaporin-like"/>
    <property type="match status" value="1"/>
</dbReference>
<accession>A0A1J5NIM5</accession>
<evidence type="ECO:0000313" key="9">
    <source>
        <dbReference type="Proteomes" id="UP000181901"/>
    </source>
</evidence>
<dbReference type="PANTHER" id="PTHR45724:SF13">
    <property type="entry name" value="AQUAPORIN NIP1-1-RELATED"/>
    <property type="match status" value="1"/>
</dbReference>
<evidence type="ECO:0000256" key="2">
    <source>
        <dbReference type="ARBA" id="ARBA00022448"/>
    </source>
</evidence>
<dbReference type="AlphaFoldDB" id="A0A1J5NIM5"/>
<sequence>MTLIKRALAELVGTFVLVFLGTGSVITTVFLFQGKAGIEGNAFNVGIEMGAWVAIAMAFGLAVIAMIYCFGHISGTHINPSVSIALWATKRFPTQDMIAYVIAQCAGASLGSLAVVAVWGARAIPTGLGATGMFDGVGYGQAMLCEGIGTFILMLTIMGSAVDARCRGGFAGLAIGLVVVADIIVFGNVTGASMNPARTFGPYLVNVLTGGPNMWSQYPIYLIGPVGGAVLAAFVYDFIGDPRNAEGSCTE</sequence>
<dbReference type="PRINTS" id="PR00783">
    <property type="entry name" value="MINTRINSICP"/>
</dbReference>
<name>A0A1J5NIM5_9BACT</name>
<dbReference type="PANTHER" id="PTHR45724">
    <property type="entry name" value="AQUAPORIN NIP2-1"/>
    <property type="match status" value="1"/>
</dbReference>
<dbReference type="InterPro" id="IPR022357">
    <property type="entry name" value="MIP_CS"/>
</dbReference>
<dbReference type="InterPro" id="IPR034294">
    <property type="entry name" value="Aquaporin_transptr"/>
</dbReference>
<evidence type="ECO:0000256" key="5">
    <source>
        <dbReference type="ARBA" id="ARBA00023136"/>
    </source>
</evidence>
<evidence type="ECO:0000256" key="4">
    <source>
        <dbReference type="ARBA" id="ARBA00022989"/>
    </source>
</evidence>
<keyword evidence="5 7" id="KW-0472">Membrane</keyword>
<dbReference type="Proteomes" id="UP000181901">
    <property type="component" value="Unassembled WGS sequence"/>
</dbReference>